<dbReference type="CDD" id="cd00085">
    <property type="entry name" value="HNHc"/>
    <property type="match status" value="1"/>
</dbReference>
<name>A0A8S5LZY8_9CAUD</name>
<accession>A0A8S5LZY8</accession>
<dbReference type="Pfam" id="PF01844">
    <property type="entry name" value="HNH"/>
    <property type="match status" value="1"/>
</dbReference>
<proteinExistence type="predicted"/>
<evidence type="ECO:0000259" key="1">
    <source>
        <dbReference type="PROSITE" id="PS00028"/>
    </source>
</evidence>
<dbReference type="InterPro" id="IPR003615">
    <property type="entry name" value="HNH_nuc"/>
</dbReference>
<evidence type="ECO:0000313" key="2">
    <source>
        <dbReference type="EMBL" id="DAD75518.1"/>
    </source>
</evidence>
<dbReference type="GO" id="GO:0003676">
    <property type="term" value="F:nucleic acid binding"/>
    <property type="evidence" value="ECO:0007669"/>
    <property type="project" value="InterPro"/>
</dbReference>
<sequence>MISGTRLIQLNALIQAGKSHDFYSWPEWDKLRREVLKLDNYECQRCKGMCRYRRAAIVHHVKHLRDRPDLALSVYDGDDRQLVSVCKRCHEELHPESQRQFKKNRAPLTLERWD</sequence>
<dbReference type="GO" id="GO:0008270">
    <property type="term" value="F:zinc ion binding"/>
    <property type="evidence" value="ECO:0007669"/>
    <property type="project" value="InterPro"/>
</dbReference>
<dbReference type="EMBL" id="BK014785">
    <property type="protein sequence ID" value="DAD75518.1"/>
    <property type="molecule type" value="Genomic_DNA"/>
</dbReference>
<dbReference type="InterPro" id="IPR002711">
    <property type="entry name" value="HNH"/>
</dbReference>
<dbReference type="PROSITE" id="PS00028">
    <property type="entry name" value="ZINC_FINGER_C2H2_1"/>
    <property type="match status" value="1"/>
</dbReference>
<dbReference type="GO" id="GO:0004519">
    <property type="term" value="F:endonuclease activity"/>
    <property type="evidence" value="ECO:0007669"/>
    <property type="project" value="InterPro"/>
</dbReference>
<organism evidence="2">
    <name type="scientific">Siphoviridae sp. ctM7c3</name>
    <dbReference type="NCBI Taxonomy" id="2826257"/>
    <lineage>
        <taxon>Viruses</taxon>
        <taxon>Duplodnaviria</taxon>
        <taxon>Heunggongvirae</taxon>
        <taxon>Uroviricota</taxon>
        <taxon>Caudoviricetes</taxon>
    </lineage>
</organism>
<protein>
    <submittedName>
        <fullName evidence="2">NinG recombination protein</fullName>
    </submittedName>
</protein>
<feature type="domain" description="C2H2-type" evidence="1">
    <location>
        <begin position="43"/>
        <end position="63"/>
    </location>
</feature>
<dbReference type="InterPro" id="IPR013087">
    <property type="entry name" value="Znf_C2H2_type"/>
</dbReference>
<reference evidence="2" key="1">
    <citation type="journal article" date="2021" name="Proc. Natl. Acad. Sci. U.S.A.">
        <title>A Catalog of Tens of Thousands of Viruses from Human Metagenomes Reveals Hidden Associations with Chronic Diseases.</title>
        <authorList>
            <person name="Tisza M.J."/>
            <person name="Buck C.B."/>
        </authorList>
    </citation>
    <scope>NUCLEOTIDE SEQUENCE</scope>
    <source>
        <strain evidence="2">CtM7c3</strain>
    </source>
</reference>